<protein>
    <submittedName>
        <fullName evidence="1">Uncharacterized protein</fullName>
    </submittedName>
</protein>
<accession>A0A0R2U3B8</accession>
<sequence>MATSEIFLKQRGECKTGTRAKILQFPDRRIGLVVGVSIDEKVAYTMLMEAKSPVRASNILKMPRDQIVR</sequence>
<name>A0A0R2U3B8_9GAMM</name>
<organism evidence="1 2">
    <name type="scientific">SAR92 bacterium BACL26 MAG-121220-bin70</name>
    <dbReference type="NCBI Taxonomy" id="1655626"/>
    <lineage>
        <taxon>Bacteria</taxon>
        <taxon>Pseudomonadati</taxon>
        <taxon>Pseudomonadota</taxon>
        <taxon>Gammaproteobacteria</taxon>
        <taxon>Cellvibrionales</taxon>
        <taxon>Porticoccaceae</taxon>
        <taxon>SAR92 clade</taxon>
    </lineage>
</organism>
<evidence type="ECO:0000313" key="2">
    <source>
        <dbReference type="Proteomes" id="UP000051213"/>
    </source>
</evidence>
<reference evidence="1 2" key="1">
    <citation type="submission" date="2015-10" db="EMBL/GenBank/DDBJ databases">
        <title>Metagenome-Assembled Genomes uncover a global brackish microbiome.</title>
        <authorList>
            <person name="Hugerth L.W."/>
            <person name="Larsson J."/>
            <person name="Alneberg J."/>
            <person name="Lindh M.V."/>
            <person name="Legrand C."/>
            <person name="Pinhassi J."/>
            <person name="Andersson A.F."/>
        </authorList>
    </citation>
    <scope>NUCLEOTIDE SEQUENCE [LARGE SCALE GENOMIC DNA]</scope>
    <source>
        <strain evidence="1">BACL26 MAG-121220-bin70</strain>
    </source>
</reference>
<proteinExistence type="predicted"/>
<gene>
    <name evidence="1" type="ORF">ABS24_09815</name>
</gene>
<evidence type="ECO:0000313" key="1">
    <source>
        <dbReference type="EMBL" id="KRO91914.1"/>
    </source>
</evidence>
<comment type="caution">
    <text evidence="1">The sequence shown here is derived from an EMBL/GenBank/DDBJ whole genome shotgun (WGS) entry which is preliminary data.</text>
</comment>
<dbReference type="AlphaFoldDB" id="A0A0R2U3B8"/>
<dbReference type="Proteomes" id="UP000051213">
    <property type="component" value="Unassembled WGS sequence"/>
</dbReference>
<dbReference type="EMBL" id="LICA01000402">
    <property type="protein sequence ID" value="KRO91914.1"/>
    <property type="molecule type" value="Genomic_DNA"/>
</dbReference>